<dbReference type="Gene3D" id="3.30.70.260">
    <property type="match status" value="1"/>
</dbReference>
<keyword evidence="7 13" id="KW-0791">Threonine biosynthesis</keyword>
<dbReference type="Gene3D" id="3.30.360.10">
    <property type="entry name" value="Dihydrodipicolinate Reductase, domain 2"/>
    <property type="match status" value="1"/>
</dbReference>
<dbReference type="InterPro" id="IPR002912">
    <property type="entry name" value="ACT_dom"/>
</dbReference>
<comment type="caution">
    <text evidence="16">The sequence shown here is derived from an EMBL/GenBank/DDBJ whole genome shotgun (WGS) entry which is preliminary data.</text>
</comment>
<dbReference type="InterPro" id="IPR005106">
    <property type="entry name" value="Asp/hSer_DH_NAD-bd"/>
</dbReference>
<accession>A0A7C3LTK3</accession>
<dbReference type="InterPro" id="IPR016204">
    <property type="entry name" value="HDH"/>
</dbReference>
<comment type="pathway">
    <text evidence="1 13">Amino-acid biosynthesis; L-threonine biosynthesis; L-threonine from L-aspartate: step 3/5.</text>
</comment>
<evidence type="ECO:0000256" key="8">
    <source>
        <dbReference type="ARBA" id="ARBA00022857"/>
    </source>
</evidence>
<dbReference type="PIRSF" id="PIRSF000098">
    <property type="entry name" value="Homoser_dehydrog"/>
    <property type="match status" value="1"/>
</dbReference>
<evidence type="ECO:0000256" key="6">
    <source>
        <dbReference type="ARBA" id="ARBA00022605"/>
    </source>
</evidence>
<evidence type="ECO:0000256" key="4">
    <source>
        <dbReference type="ARBA" id="ARBA00013213"/>
    </source>
</evidence>
<evidence type="ECO:0000256" key="7">
    <source>
        <dbReference type="ARBA" id="ARBA00022697"/>
    </source>
</evidence>
<dbReference type="GO" id="GO:0050661">
    <property type="term" value="F:NADP binding"/>
    <property type="evidence" value="ECO:0007669"/>
    <property type="project" value="InterPro"/>
</dbReference>
<dbReference type="SUPFAM" id="SSF55347">
    <property type="entry name" value="Glyceraldehyde-3-phosphate dehydrogenase-like, C-terminal domain"/>
    <property type="match status" value="1"/>
</dbReference>
<protein>
    <recommendedName>
        <fullName evidence="5 13">Homoserine dehydrogenase</fullName>
        <ecNumber evidence="4 13">1.1.1.3</ecNumber>
    </recommendedName>
</protein>
<proteinExistence type="inferred from homology"/>
<dbReference type="PROSITE" id="PS51671">
    <property type="entry name" value="ACT"/>
    <property type="match status" value="1"/>
</dbReference>
<comment type="pathway">
    <text evidence="2 13">Amino-acid biosynthesis; L-methionine biosynthesis via de novo pathway; L-homoserine from L-aspartate: step 3/3.</text>
</comment>
<dbReference type="UniPathway" id="UPA00051">
    <property type="reaction ID" value="UER00465"/>
</dbReference>
<gene>
    <name evidence="16" type="ORF">ENX03_10140</name>
</gene>
<dbReference type="EC" id="1.1.1.3" evidence="4 13"/>
<dbReference type="SUPFAM" id="SSF55021">
    <property type="entry name" value="ACT-like"/>
    <property type="match status" value="1"/>
</dbReference>
<feature type="binding site" evidence="12">
    <location>
        <begin position="15"/>
        <end position="22"/>
    </location>
    <ligand>
        <name>NADP(+)</name>
        <dbReference type="ChEBI" id="CHEBI:58349"/>
    </ligand>
</feature>
<comment type="catalytic activity">
    <reaction evidence="13">
        <text>L-homoserine + NADP(+) = L-aspartate 4-semialdehyde + NADPH + H(+)</text>
        <dbReference type="Rhea" id="RHEA:15761"/>
        <dbReference type="ChEBI" id="CHEBI:15378"/>
        <dbReference type="ChEBI" id="CHEBI:57476"/>
        <dbReference type="ChEBI" id="CHEBI:57783"/>
        <dbReference type="ChEBI" id="CHEBI:58349"/>
        <dbReference type="ChEBI" id="CHEBI:537519"/>
        <dbReference type="EC" id="1.1.1.3"/>
    </reaction>
</comment>
<evidence type="ECO:0000256" key="5">
    <source>
        <dbReference type="ARBA" id="ARBA00013376"/>
    </source>
</evidence>
<keyword evidence="10 13" id="KW-0486">Methionine biosynthesis</keyword>
<dbReference type="GO" id="GO:0004412">
    <property type="term" value="F:homoserine dehydrogenase activity"/>
    <property type="evidence" value="ECO:0007669"/>
    <property type="project" value="UniProtKB-EC"/>
</dbReference>
<dbReference type="GO" id="GO:0009086">
    <property type="term" value="P:methionine biosynthetic process"/>
    <property type="evidence" value="ECO:0007669"/>
    <property type="project" value="UniProtKB-KW"/>
</dbReference>
<feature type="binding site" evidence="12">
    <location>
        <position position="111"/>
    </location>
    <ligand>
        <name>NADPH</name>
        <dbReference type="ChEBI" id="CHEBI:57783"/>
    </ligand>
</feature>
<evidence type="ECO:0000256" key="1">
    <source>
        <dbReference type="ARBA" id="ARBA00005056"/>
    </source>
</evidence>
<dbReference type="FunFam" id="3.30.360.10:FF:000005">
    <property type="entry name" value="Homoserine dehydrogenase"/>
    <property type="match status" value="1"/>
</dbReference>
<evidence type="ECO:0000256" key="11">
    <source>
        <dbReference type="PIRSR" id="PIRSR000098-1"/>
    </source>
</evidence>
<evidence type="ECO:0000256" key="2">
    <source>
        <dbReference type="ARBA" id="ARBA00005062"/>
    </source>
</evidence>
<dbReference type="Pfam" id="PF03447">
    <property type="entry name" value="NAD_binding_3"/>
    <property type="match status" value="1"/>
</dbReference>
<feature type="active site" description="Proton donor" evidence="11">
    <location>
        <position position="211"/>
    </location>
</feature>
<feature type="binding site" evidence="12">
    <location>
        <position position="196"/>
    </location>
    <ligand>
        <name>L-homoserine</name>
        <dbReference type="ChEBI" id="CHEBI:57476"/>
    </ligand>
</feature>
<dbReference type="Gene3D" id="3.40.50.720">
    <property type="entry name" value="NAD(P)-binding Rossmann-like Domain"/>
    <property type="match status" value="1"/>
</dbReference>
<evidence type="ECO:0000256" key="9">
    <source>
        <dbReference type="ARBA" id="ARBA00023002"/>
    </source>
</evidence>
<keyword evidence="6 13" id="KW-0028">Amino-acid biosynthesis</keyword>
<name>A0A7C3LTK3_9BACT</name>
<dbReference type="InterPro" id="IPR036291">
    <property type="entry name" value="NAD(P)-bd_dom_sf"/>
</dbReference>
<dbReference type="SUPFAM" id="SSF51735">
    <property type="entry name" value="NAD(P)-binding Rossmann-fold domains"/>
    <property type="match status" value="1"/>
</dbReference>
<keyword evidence="8 12" id="KW-0521">NADP</keyword>
<comment type="similarity">
    <text evidence="3 14">Belongs to the homoserine dehydrogenase family.</text>
</comment>
<dbReference type="NCBIfam" id="NF004976">
    <property type="entry name" value="PRK06349.1"/>
    <property type="match status" value="1"/>
</dbReference>
<evidence type="ECO:0000256" key="12">
    <source>
        <dbReference type="PIRSR" id="PIRSR000098-2"/>
    </source>
</evidence>
<organism evidence="16">
    <name type="scientific">Leptospirillum ferriphilum</name>
    <dbReference type="NCBI Taxonomy" id="178606"/>
    <lineage>
        <taxon>Bacteria</taxon>
        <taxon>Pseudomonadati</taxon>
        <taxon>Nitrospirota</taxon>
        <taxon>Nitrospiria</taxon>
        <taxon>Nitrospirales</taxon>
        <taxon>Nitrospiraceae</taxon>
        <taxon>Leptospirillum</taxon>
    </lineage>
</organism>
<dbReference type="InterPro" id="IPR045865">
    <property type="entry name" value="ACT-like_dom_sf"/>
</dbReference>
<sequence>MIPPNSEKPVVLGLIGFGTVGKGFVRLLRKETELLGRRLGFPLMLKTVVDRNIKEKDSPLLAGVTLGHDPAMVINDPEIQIVIELIGGIEPARTLLLEAIRKNKSVVTANKALLALHGEELFQAVHAHRTDFAFEGSVGGGIPILRSLREGIGGNRIQSLKGIINGTCNYILTRMTYERHDFETVLREAQTLGYAEADPSFDIDGIDAAHKLAILGTLSFGSPIAFGDIPVEGIRKVQTVDIEFGRELGYVLKLLGIAKDNGSTIDLRVHPAFLPEDSVLAEVDGVFNAVEVYGETLGPALFYGRGAGSDPTATAVMGDVMELARAIHTGCFHQVPPLGFAWNARIPKPITGLSGIRSEYYLRFMAHDEPGTLSYLSGVLGEHDISIESVIQKGRMKGGSVPVVILTHMAPESSVRAALNTIDQSVHVTEPTVLIRVEGNSEQ</sequence>
<evidence type="ECO:0000259" key="15">
    <source>
        <dbReference type="PROSITE" id="PS51671"/>
    </source>
</evidence>
<dbReference type="InterPro" id="IPR001342">
    <property type="entry name" value="HDH_cat"/>
</dbReference>
<dbReference type="PROSITE" id="PS01042">
    <property type="entry name" value="HOMOSER_DHGENASE"/>
    <property type="match status" value="1"/>
</dbReference>
<feature type="domain" description="ACT" evidence="15">
    <location>
        <begin position="361"/>
        <end position="436"/>
    </location>
</feature>
<dbReference type="UniPathway" id="UPA00050">
    <property type="reaction ID" value="UER00063"/>
</dbReference>
<evidence type="ECO:0000256" key="14">
    <source>
        <dbReference type="RuleBase" id="RU004171"/>
    </source>
</evidence>
<keyword evidence="9 13" id="KW-0560">Oxidoreductase</keyword>
<dbReference type="CDD" id="cd04881">
    <property type="entry name" value="ACT_HSDH-Hom"/>
    <property type="match status" value="1"/>
</dbReference>
<evidence type="ECO:0000313" key="16">
    <source>
        <dbReference type="EMBL" id="HFT94265.1"/>
    </source>
</evidence>
<dbReference type="GO" id="GO:0009088">
    <property type="term" value="P:threonine biosynthetic process"/>
    <property type="evidence" value="ECO:0007669"/>
    <property type="project" value="UniProtKB-UniPathway"/>
</dbReference>
<evidence type="ECO:0000256" key="10">
    <source>
        <dbReference type="ARBA" id="ARBA00023167"/>
    </source>
</evidence>
<dbReference type="PANTHER" id="PTHR43331">
    <property type="entry name" value="HOMOSERINE DEHYDROGENASE"/>
    <property type="match status" value="1"/>
</dbReference>
<evidence type="ECO:0000256" key="3">
    <source>
        <dbReference type="ARBA" id="ARBA00006753"/>
    </source>
</evidence>
<reference evidence="16" key="1">
    <citation type="journal article" date="2020" name="mSystems">
        <title>Genome- and Community-Level Interaction Insights into Carbon Utilization and Element Cycling Functions of Hydrothermarchaeota in Hydrothermal Sediment.</title>
        <authorList>
            <person name="Zhou Z."/>
            <person name="Liu Y."/>
            <person name="Xu W."/>
            <person name="Pan J."/>
            <person name="Luo Z.H."/>
            <person name="Li M."/>
        </authorList>
    </citation>
    <scope>NUCLEOTIDE SEQUENCE [LARGE SCALE GENOMIC DNA]</scope>
    <source>
        <strain evidence="16">SpSt-902</strain>
    </source>
</reference>
<dbReference type="PANTHER" id="PTHR43331:SF1">
    <property type="entry name" value="HOMOSERINE DEHYDROGENASE"/>
    <property type="match status" value="1"/>
</dbReference>
<dbReference type="InterPro" id="IPR019811">
    <property type="entry name" value="HDH_CS"/>
</dbReference>
<dbReference type="Pfam" id="PF00742">
    <property type="entry name" value="Homoserine_dh"/>
    <property type="match status" value="1"/>
</dbReference>
<dbReference type="AlphaFoldDB" id="A0A7C3LTK3"/>
<dbReference type="EMBL" id="DTMM01000216">
    <property type="protein sequence ID" value="HFT94265.1"/>
    <property type="molecule type" value="Genomic_DNA"/>
</dbReference>
<evidence type="ECO:0000256" key="13">
    <source>
        <dbReference type="RuleBase" id="RU000579"/>
    </source>
</evidence>